<dbReference type="EMBL" id="FNSL01000001">
    <property type="protein sequence ID" value="SEB64827.1"/>
    <property type="molecule type" value="Genomic_DNA"/>
</dbReference>
<dbReference type="GO" id="GO:0016702">
    <property type="term" value="F:oxidoreductase activity, acting on single donors with incorporation of molecular oxygen, incorporation of two atoms of oxygen"/>
    <property type="evidence" value="ECO:0007669"/>
    <property type="project" value="UniProtKB-ARBA"/>
</dbReference>
<accession>A0A1H4L249</accession>
<reference evidence="3" key="1">
    <citation type="submission" date="2016-10" db="EMBL/GenBank/DDBJ databases">
        <authorList>
            <person name="Varghese N."/>
            <person name="Submissions S."/>
        </authorList>
    </citation>
    <scope>NUCLEOTIDE SEQUENCE [LARGE SCALE GENOMIC DNA]</scope>
    <source>
        <strain evidence="3">ES.061</strain>
    </source>
</reference>
<dbReference type="Pfam" id="PF02900">
    <property type="entry name" value="LigB"/>
    <property type="match status" value="1"/>
</dbReference>
<name>A0A1H4L249_9HYPH</name>
<evidence type="ECO:0000313" key="3">
    <source>
        <dbReference type="Proteomes" id="UP000199064"/>
    </source>
</evidence>
<dbReference type="NCBIfam" id="NF009901">
    <property type="entry name" value="PRK13364.1"/>
    <property type="match status" value="1"/>
</dbReference>
<dbReference type="RefSeq" id="WP_090329073.1">
    <property type="nucleotide sequence ID" value="NZ_FNSL01000001.1"/>
</dbReference>
<dbReference type="Gene3D" id="3.40.830.10">
    <property type="entry name" value="LigB-like"/>
    <property type="match status" value="1"/>
</dbReference>
<dbReference type="NCBIfam" id="NF009903">
    <property type="entry name" value="PRK13366.1"/>
    <property type="match status" value="1"/>
</dbReference>
<protein>
    <submittedName>
        <fullName evidence="2">Protocatechuate 4,5-dioxygenase beta subunit</fullName>
    </submittedName>
</protein>
<evidence type="ECO:0000313" key="2">
    <source>
        <dbReference type="EMBL" id="SEB64827.1"/>
    </source>
</evidence>
<evidence type="ECO:0000259" key="1">
    <source>
        <dbReference type="Pfam" id="PF02900"/>
    </source>
</evidence>
<keyword evidence="2" id="KW-0560">Oxidoreductase</keyword>
<sequence>MAEIIAAVTTSHVPSIGIAMDTGITQDPYWKPLFDGYLPAKEFVKKLKPDVTIVVYNDHGLEVFLDRVPTFGIGAAAQYLSGDEGWGPRPIPPFQGDPDLSWHLIEHLVAQEFDMTMFQEMSVDHGFTVPMSVFFGGPAGEVEEWPTRVIPITVNTIQFPLPMAARCFKLGQAIRKAVDAYPKDTRVLIVGTGGMSHQLQGERSGFMQPNFDRMFLDKMVTDPMALTKIPNGVFMKEAGHEGAELIMWLVARGAMNLEVEEVYQHYHVSASLTAAGLACYRNK</sequence>
<organism evidence="2 3">
    <name type="scientific">Nitratireductor aquibiodomus</name>
    <dbReference type="NCBI Taxonomy" id="204799"/>
    <lineage>
        <taxon>Bacteria</taxon>
        <taxon>Pseudomonadati</taxon>
        <taxon>Pseudomonadota</taxon>
        <taxon>Alphaproteobacteria</taxon>
        <taxon>Hyphomicrobiales</taxon>
        <taxon>Phyllobacteriaceae</taxon>
        <taxon>Nitratireductor</taxon>
    </lineage>
</organism>
<feature type="domain" description="Extradiol ring-cleavage dioxygenase class III enzyme subunit B" evidence="1">
    <location>
        <begin position="7"/>
        <end position="275"/>
    </location>
</feature>
<keyword evidence="2" id="KW-0223">Dioxygenase</keyword>
<proteinExistence type="predicted"/>
<keyword evidence="3" id="KW-1185">Reference proteome</keyword>
<dbReference type="AlphaFoldDB" id="A0A1H4L249"/>
<dbReference type="InterPro" id="IPR004183">
    <property type="entry name" value="Xdiol_dOase_suB"/>
</dbReference>
<gene>
    <name evidence="2" type="ORF">SAMN05216452_2604</name>
</gene>
<dbReference type="Proteomes" id="UP000199064">
    <property type="component" value="Unassembled WGS sequence"/>
</dbReference>
<dbReference type="GO" id="GO:0008198">
    <property type="term" value="F:ferrous iron binding"/>
    <property type="evidence" value="ECO:0007669"/>
    <property type="project" value="InterPro"/>
</dbReference>
<dbReference type="NCBIfam" id="NF009902">
    <property type="entry name" value="PRK13365.1"/>
    <property type="match status" value="1"/>
</dbReference>
<dbReference type="SUPFAM" id="SSF53213">
    <property type="entry name" value="LigB-like"/>
    <property type="match status" value="1"/>
</dbReference>